<protein>
    <submittedName>
        <fullName evidence="1">Uncharacterized protein</fullName>
    </submittedName>
</protein>
<organism evidence="1 2">
    <name type="scientific">Psylliodes chrysocephalus</name>
    <dbReference type="NCBI Taxonomy" id="3402493"/>
    <lineage>
        <taxon>Eukaryota</taxon>
        <taxon>Metazoa</taxon>
        <taxon>Ecdysozoa</taxon>
        <taxon>Arthropoda</taxon>
        <taxon>Hexapoda</taxon>
        <taxon>Insecta</taxon>
        <taxon>Pterygota</taxon>
        <taxon>Neoptera</taxon>
        <taxon>Endopterygota</taxon>
        <taxon>Coleoptera</taxon>
        <taxon>Polyphaga</taxon>
        <taxon>Cucujiformia</taxon>
        <taxon>Chrysomeloidea</taxon>
        <taxon>Chrysomelidae</taxon>
        <taxon>Galerucinae</taxon>
        <taxon>Alticini</taxon>
        <taxon>Psylliodes</taxon>
    </lineage>
</organism>
<proteinExistence type="predicted"/>
<sequence length="419" mass="48849">MAANTQFAIIPDSILNDSQCSVCYKYLSVLPVKIYPNSKIKCGRCSEIDDNCTKSIYNIIADKVLFKCINRFDGCRRILHTSEVREHEMKCQTSTTDCPVCLDKNKIKEIPVYQMIIHFKKFHVAHYMKNPYFKIYRHETNKTFLYQKDEELFFISYICLENGDIFLTGSPVTQYHEQKNMSFYLVTDSYSLEAKQLLHLSSERYTFKICKTYTVGMQNVCVKVEIEMSPTVWITKDQLVADSAEAEEVKTILAKFNKTFPRKISIRKPIFIDTVFSLGPNKRYIIKKYGGKSYNIFLDCLSCLNVTLTPTDLFDGFFIKIGKYFFNICNSCLQYQLPNNEIMFVPFSSVLNSPDMFIFEIHEKMLHLETLPIHPTWTICPINDCNYFCAKLDVVDHIQTNHKLMQLNNFASYISNCLR</sequence>
<reference evidence="1" key="1">
    <citation type="submission" date="2022-01" db="EMBL/GenBank/DDBJ databases">
        <authorList>
            <person name="King R."/>
        </authorList>
    </citation>
    <scope>NUCLEOTIDE SEQUENCE</scope>
</reference>
<accession>A0A9P0CN74</accession>
<dbReference type="GO" id="GO:0061630">
    <property type="term" value="F:ubiquitin protein ligase activity"/>
    <property type="evidence" value="ECO:0007669"/>
    <property type="project" value="TreeGrafter"/>
</dbReference>
<dbReference type="GO" id="GO:0031624">
    <property type="term" value="F:ubiquitin conjugating enzyme binding"/>
    <property type="evidence" value="ECO:0007669"/>
    <property type="project" value="TreeGrafter"/>
</dbReference>
<dbReference type="GO" id="GO:0043161">
    <property type="term" value="P:proteasome-mediated ubiquitin-dependent protein catabolic process"/>
    <property type="evidence" value="ECO:0007669"/>
    <property type="project" value="TreeGrafter"/>
</dbReference>
<dbReference type="AlphaFoldDB" id="A0A9P0CN74"/>
<evidence type="ECO:0000313" key="2">
    <source>
        <dbReference type="Proteomes" id="UP001153636"/>
    </source>
</evidence>
<dbReference type="InterPro" id="IPR013083">
    <property type="entry name" value="Znf_RING/FYVE/PHD"/>
</dbReference>
<name>A0A9P0CN74_9CUCU</name>
<dbReference type="EMBL" id="OV651825">
    <property type="protein sequence ID" value="CAH1102895.1"/>
    <property type="molecule type" value="Genomic_DNA"/>
</dbReference>
<dbReference type="PANTHER" id="PTHR45877">
    <property type="entry name" value="E3 UBIQUITIN-PROTEIN LIGASE SIAH2"/>
    <property type="match status" value="1"/>
</dbReference>
<gene>
    <name evidence="1" type="ORF">PSYICH_LOCUS3817</name>
</gene>
<dbReference type="Gene3D" id="3.30.40.10">
    <property type="entry name" value="Zinc/RING finger domain, C3HC4 (zinc finger)"/>
    <property type="match status" value="1"/>
</dbReference>
<keyword evidence="2" id="KW-1185">Reference proteome</keyword>
<dbReference type="OrthoDB" id="6780401at2759"/>
<dbReference type="PANTHER" id="PTHR45877:SF2">
    <property type="entry name" value="E3 UBIQUITIN-PROTEIN LIGASE SINA-RELATED"/>
    <property type="match status" value="1"/>
</dbReference>
<dbReference type="Proteomes" id="UP001153636">
    <property type="component" value="Chromosome 13"/>
</dbReference>
<dbReference type="GO" id="GO:0005737">
    <property type="term" value="C:cytoplasm"/>
    <property type="evidence" value="ECO:0007669"/>
    <property type="project" value="TreeGrafter"/>
</dbReference>
<evidence type="ECO:0000313" key="1">
    <source>
        <dbReference type="EMBL" id="CAH1102895.1"/>
    </source>
</evidence>
<dbReference type="InterPro" id="IPR004162">
    <property type="entry name" value="SINA-like_animal"/>
</dbReference>